<keyword evidence="1" id="KW-0472">Membrane</keyword>
<gene>
    <name evidence="2" type="ORF">NRIC_33980</name>
</gene>
<sequence length="102" mass="11655">MINIVWVLIRAALIVNLIYGVYKLNSNKREVVAYEKDVLIKLILIMVGFTIIGILTQVGMHFQLLSSTSPLPKTWLTILESIGFYHVFAQVWKKSEVIQHGK</sequence>
<dbReference type="EMBL" id="BJCC01000033">
    <property type="protein sequence ID" value="GCF95507.1"/>
    <property type="molecule type" value="Genomic_DNA"/>
</dbReference>
<reference evidence="3" key="1">
    <citation type="submission" date="2019-02" db="EMBL/GenBank/DDBJ databases">
        <title>Draft genome sequence of Enterococcus sp. Gos25-1.</title>
        <authorList>
            <person name="Tanaka N."/>
            <person name="Shiwa Y."/>
            <person name="Fujita N."/>
        </authorList>
    </citation>
    <scope>NUCLEOTIDE SEQUENCE [LARGE SCALE GENOMIC DNA]</scope>
    <source>
        <strain evidence="3">Gos25-1</strain>
    </source>
</reference>
<feature type="transmembrane region" description="Helical" evidence="1">
    <location>
        <begin position="74"/>
        <end position="92"/>
    </location>
</feature>
<keyword evidence="1" id="KW-0812">Transmembrane</keyword>
<keyword evidence="1" id="KW-1133">Transmembrane helix</keyword>
<dbReference type="RefSeq" id="WP_146623890.1">
    <property type="nucleotide sequence ID" value="NZ_BJCC01000033.1"/>
</dbReference>
<keyword evidence="3" id="KW-1185">Reference proteome</keyword>
<organism evidence="2 3">
    <name type="scientific">Enterococcus florum</name>
    <dbReference type="NCBI Taxonomy" id="2480627"/>
    <lineage>
        <taxon>Bacteria</taxon>
        <taxon>Bacillati</taxon>
        <taxon>Bacillota</taxon>
        <taxon>Bacilli</taxon>
        <taxon>Lactobacillales</taxon>
        <taxon>Enterococcaceae</taxon>
        <taxon>Enterococcus</taxon>
    </lineage>
</organism>
<name>A0A4P5PBH3_9ENTE</name>
<proteinExistence type="predicted"/>
<protein>
    <submittedName>
        <fullName evidence="2">Uncharacterized protein</fullName>
    </submittedName>
</protein>
<accession>A0A4P5PBH3</accession>
<evidence type="ECO:0000256" key="1">
    <source>
        <dbReference type="SAM" id="Phobius"/>
    </source>
</evidence>
<feature type="transmembrane region" description="Helical" evidence="1">
    <location>
        <begin position="6"/>
        <end position="22"/>
    </location>
</feature>
<evidence type="ECO:0000313" key="3">
    <source>
        <dbReference type="Proteomes" id="UP000290567"/>
    </source>
</evidence>
<dbReference type="AlphaFoldDB" id="A0A4P5PBH3"/>
<comment type="caution">
    <text evidence="2">The sequence shown here is derived from an EMBL/GenBank/DDBJ whole genome shotgun (WGS) entry which is preliminary data.</text>
</comment>
<feature type="transmembrane region" description="Helical" evidence="1">
    <location>
        <begin position="42"/>
        <end position="62"/>
    </location>
</feature>
<evidence type="ECO:0000313" key="2">
    <source>
        <dbReference type="EMBL" id="GCF95507.1"/>
    </source>
</evidence>
<dbReference type="Proteomes" id="UP000290567">
    <property type="component" value="Unassembled WGS sequence"/>
</dbReference>